<dbReference type="EMBL" id="FNAG01000020">
    <property type="protein sequence ID" value="SDE10748.1"/>
    <property type="molecule type" value="Genomic_DNA"/>
</dbReference>
<dbReference type="Proteomes" id="UP000199603">
    <property type="component" value="Unassembled WGS sequence"/>
</dbReference>
<keyword evidence="2" id="KW-1185">Reference proteome</keyword>
<dbReference type="InterPro" id="IPR017136">
    <property type="entry name" value="UCP037205"/>
</dbReference>
<name>A0A1G7A749_9GAMM</name>
<organism evidence="1 2">
    <name type="scientific">Aquimonas voraii</name>
    <dbReference type="NCBI Taxonomy" id="265719"/>
    <lineage>
        <taxon>Bacteria</taxon>
        <taxon>Pseudomonadati</taxon>
        <taxon>Pseudomonadota</taxon>
        <taxon>Gammaproteobacteria</taxon>
        <taxon>Lysobacterales</taxon>
        <taxon>Lysobacteraceae</taxon>
        <taxon>Aquimonas</taxon>
    </lineage>
</organism>
<dbReference type="Pfam" id="PF10013">
    <property type="entry name" value="DUF2256"/>
    <property type="match status" value="1"/>
</dbReference>
<dbReference type="AlphaFoldDB" id="A0A1G7A749"/>
<evidence type="ECO:0000313" key="1">
    <source>
        <dbReference type="EMBL" id="SDE10748.1"/>
    </source>
</evidence>
<sequence length="75" mass="8526">MRKPLPEKLCPVCQRPFSWRKRWERCWDSVVYCSDACRRGTPRGRAAGDQAATIPRAVEAVVTATAAARAKRPRR</sequence>
<reference evidence="1 2" key="1">
    <citation type="submission" date="2016-10" db="EMBL/GenBank/DDBJ databases">
        <authorList>
            <person name="de Groot N.N."/>
        </authorList>
    </citation>
    <scope>NUCLEOTIDE SEQUENCE [LARGE SCALE GENOMIC DNA]</scope>
    <source>
        <strain evidence="1 2">DSM 16957</strain>
    </source>
</reference>
<dbReference type="PANTHER" id="PTHR37463:SF1">
    <property type="entry name" value="DUF2256 DOMAIN-CONTAINING PROTEIN"/>
    <property type="match status" value="1"/>
</dbReference>
<dbReference type="STRING" id="265719.SAMN04488509_12010"/>
<accession>A0A1G7A749</accession>
<proteinExistence type="predicted"/>
<dbReference type="OrthoDB" id="27194at2"/>
<dbReference type="PANTHER" id="PTHR37463">
    <property type="entry name" value="GSL3115 PROTEIN"/>
    <property type="match status" value="1"/>
</dbReference>
<evidence type="ECO:0000313" key="2">
    <source>
        <dbReference type="Proteomes" id="UP000199603"/>
    </source>
</evidence>
<protein>
    <recommendedName>
        <fullName evidence="3">DUF2256 domain-containing protein</fullName>
    </recommendedName>
</protein>
<gene>
    <name evidence="1" type="ORF">SAMN04488509_12010</name>
</gene>
<evidence type="ECO:0008006" key="3">
    <source>
        <dbReference type="Google" id="ProtNLM"/>
    </source>
</evidence>
<dbReference type="RefSeq" id="WP_091245922.1">
    <property type="nucleotide sequence ID" value="NZ_FNAG01000020.1"/>
</dbReference>